<evidence type="ECO:0000256" key="5">
    <source>
        <dbReference type="ARBA" id="ARBA00022725"/>
    </source>
</evidence>
<sequence length="566" mass="64720">MDQNPNYQIATILCMAGVIFTCYLPANITAFLIVVTGYIEAQMLSLTEELLHLWEDAESHYYVTHQTNAVLEENIENTISRNKVINDYIESHLKDIIKTHGRNINLLHQVESVYSGAIALEFVILGVGLIAELLGGLENTYLEIPFALAQVGMDCFTGQRVMDASLKFERAVYDCKWENYNLSNMKIVLMMLQNSQKTMKFTNYIYVYVISGIWFVFWRCYKTGDLGAAMIVFSLMSTSEVALIKLFYMIFYEEKFKNLIDKYLACDSRTVKGSRFSKNLRKALRNVKMRGIICWLVLNMNAVLYVLRPMVTPGQHLTVDAFVILGLEPMFKSPNYELAVFTTMISVFFICFTVANVTCFLIMITGYTESQMLALAEEMIHIWDDANEYYQTMIEELSSYESVYLRNKKLESVKETEVLNEYVAEHLKDIIQKHSFNVTLLEEIEDVMRGPNAVGFLFLIVGLIAELLGGLNNTILQVPFTLSQLGTDCFLGQKIMDANIKFEEAVYACKWENFNKVNKKIVLVMLQNSQKTMTLTAGGMATLSFSYFMNIIRSTYSAYTTLRSTI</sequence>
<feature type="transmembrane region" description="Helical" evidence="10">
    <location>
        <begin position="230"/>
        <end position="252"/>
    </location>
</feature>
<dbReference type="EMBL" id="JACEFF010000526">
    <property type="protein sequence ID" value="KAH9635969.1"/>
    <property type="molecule type" value="Genomic_DNA"/>
</dbReference>
<comment type="subcellular location">
    <subcellularLocation>
        <location evidence="1">Cell membrane</location>
        <topology evidence="1">Multi-pass membrane protein</topology>
    </subcellularLocation>
</comment>
<keyword evidence="8" id="KW-0675">Receptor</keyword>
<evidence type="ECO:0000256" key="4">
    <source>
        <dbReference type="ARBA" id="ARBA00022692"/>
    </source>
</evidence>
<dbReference type="AlphaFoldDB" id="A0A922MFY8"/>
<name>A0A922MFY8_SPOEX</name>
<accession>A0A922MFY8</accession>
<evidence type="ECO:0000256" key="10">
    <source>
        <dbReference type="SAM" id="Phobius"/>
    </source>
</evidence>
<keyword evidence="6 10" id="KW-1133">Transmembrane helix</keyword>
<feature type="transmembrane region" description="Helical" evidence="10">
    <location>
        <begin position="12"/>
        <end position="39"/>
    </location>
</feature>
<feature type="transmembrane region" description="Helical" evidence="10">
    <location>
        <begin position="338"/>
        <end position="364"/>
    </location>
</feature>
<feature type="transmembrane region" description="Helical" evidence="10">
    <location>
        <begin position="201"/>
        <end position="218"/>
    </location>
</feature>
<evidence type="ECO:0000256" key="8">
    <source>
        <dbReference type="ARBA" id="ARBA00023170"/>
    </source>
</evidence>
<comment type="caution">
    <text evidence="11">The sequence shown here is derived from an EMBL/GenBank/DDBJ whole genome shotgun (WGS) entry which is preliminary data.</text>
</comment>
<protein>
    <recommendedName>
        <fullName evidence="13">Odorant receptor</fullName>
    </recommendedName>
</protein>
<keyword evidence="9" id="KW-0807">Transducer</keyword>
<dbReference type="PANTHER" id="PTHR21137:SF35">
    <property type="entry name" value="ODORANT RECEPTOR 19A-RELATED"/>
    <property type="match status" value="1"/>
</dbReference>
<feature type="transmembrane region" description="Helical" evidence="10">
    <location>
        <begin position="113"/>
        <end position="134"/>
    </location>
</feature>
<evidence type="ECO:0000256" key="2">
    <source>
        <dbReference type="ARBA" id="ARBA00022475"/>
    </source>
</evidence>
<evidence type="ECO:0000256" key="1">
    <source>
        <dbReference type="ARBA" id="ARBA00004651"/>
    </source>
</evidence>
<feature type="transmembrane region" description="Helical" evidence="10">
    <location>
        <begin position="453"/>
        <end position="471"/>
    </location>
</feature>
<dbReference type="Proteomes" id="UP000814243">
    <property type="component" value="Unassembled WGS sequence"/>
</dbReference>
<keyword evidence="2" id="KW-1003">Cell membrane</keyword>
<reference evidence="11" key="1">
    <citation type="journal article" date="2021" name="G3 (Bethesda)">
        <title>Genome and transcriptome analysis of the beet armyworm Spodoptera exigua reveals targets for pest control. .</title>
        <authorList>
            <person name="Simon S."/>
            <person name="Breeschoten T."/>
            <person name="Jansen H.J."/>
            <person name="Dirks R.P."/>
            <person name="Schranz M.E."/>
            <person name="Ros V.I.D."/>
        </authorList>
    </citation>
    <scope>NUCLEOTIDE SEQUENCE</scope>
    <source>
        <strain evidence="11">TB_SE_WUR_2020</strain>
    </source>
</reference>
<keyword evidence="3" id="KW-0716">Sensory transduction</keyword>
<evidence type="ECO:0000313" key="11">
    <source>
        <dbReference type="EMBL" id="KAH9635969.1"/>
    </source>
</evidence>
<evidence type="ECO:0000256" key="9">
    <source>
        <dbReference type="ARBA" id="ARBA00023224"/>
    </source>
</evidence>
<organism evidence="11 12">
    <name type="scientific">Spodoptera exigua</name>
    <name type="common">Beet armyworm</name>
    <name type="synonym">Noctua fulgens</name>
    <dbReference type="NCBI Taxonomy" id="7107"/>
    <lineage>
        <taxon>Eukaryota</taxon>
        <taxon>Metazoa</taxon>
        <taxon>Ecdysozoa</taxon>
        <taxon>Arthropoda</taxon>
        <taxon>Hexapoda</taxon>
        <taxon>Insecta</taxon>
        <taxon>Pterygota</taxon>
        <taxon>Neoptera</taxon>
        <taxon>Endopterygota</taxon>
        <taxon>Lepidoptera</taxon>
        <taxon>Glossata</taxon>
        <taxon>Ditrysia</taxon>
        <taxon>Noctuoidea</taxon>
        <taxon>Noctuidae</taxon>
        <taxon>Amphipyrinae</taxon>
        <taxon>Spodoptera</taxon>
    </lineage>
</organism>
<feature type="transmembrane region" description="Helical" evidence="10">
    <location>
        <begin position="287"/>
        <end position="307"/>
    </location>
</feature>
<evidence type="ECO:0000256" key="3">
    <source>
        <dbReference type="ARBA" id="ARBA00022606"/>
    </source>
</evidence>
<evidence type="ECO:0000256" key="6">
    <source>
        <dbReference type="ARBA" id="ARBA00022989"/>
    </source>
</evidence>
<dbReference type="GO" id="GO:0005549">
    <property type="term" value="F:odorant binding"/>
    <property type="evidence" value="ECO:0007669"/>
    <property type="project" value="InterPro"/>
</dbReference>
<dbReference type="GO" id="GO:0005886">
    <property type="term" value="C:plasma membrane"/>
    <property type="evidence" value="ECO:0007669"/>
    <property type="project" value="UniProtKB-SubCell"/>
</dbReference>
<dbReference type="Pfam" id="PF02949">
    <property type="entry name" value="7tm_6"/>
    <property type="match status" value="2"/>
</dbReference>
<dbReference type="GO" id="GO:0004984">
    <property type="term" value="F:olfactory receptor activity"/>
    <property type="evidence" value="ECO:0007669"/>
    <property type="project" value="InterPro"/>
</dbReference>
<gene>
    <name evidence="11" type="ORF">HF086_015543</name>
</gene>
<dbReference type="GO" id="GO:0007165">
    <property type="term" value="P:signal transduction"/>
    <property type="evidence" value="ECO:0007669"/>
    <property type="project" value="UniProtKB-KW"/>
</dbReference>
<dbReference type="InterPro" id="IPR004117">
    <property type="entry name" value="7tm6_olfct_rcpt"/>
</dbReference>
<dbReference type="PANTHER" id="PTHR21137">
    <property type="entry name" value="ODORANT RECEPTOR"/>
    <property type="match status" value="1"/>
</dbReference>
<evidence type="ECO:0008006" key="13">
    <source>
        <dbReference type="Google" id="ProtNLM"/>
    </source>
</evidence>
<keyword evidence="7 10" id="KW-0472">Membrane</keyword>
<keyword evidence="4 10" id="KW-0812">Transmembrane</keyword>
<keyword evidence="5" id="KW-0552">Olfaction</keyword>
<evidence type="ECO:0000313" key="12">
    <source>
        <dbReference type="Proteomes" id="UP000814243"/>
    </source>
</evidence>
<proteinExistence type="predicted"/>
<evidence type="ECO:0000256" key="7">
    <source>
        <dbReference type="ARBA" id="ARBA00023136"/>
    </source>
</evidence>